<name>A0A5A9PHR5_9TELE</name>
<organism evidence="1 2">
    <name type="scientific">Triplophysa tibetana</name>
    <dbReference type="NCBI Taxonomy" id="1572043"/>
    <lineage>
        <taxon>Eukaryota</taxon>
        <taxon>Metazoa</taxon>
        <taxon>Chordata</taxon>
        <taxon>Craniata</taxon>
        <taxon>Vertebrata</taxon>
        <taxon>Euteleostomi</taxon>
        <taxon>Actinopterygii</taxon>
        <taxon>Neopterygii</taxon>
        <taxon>Teleostei</taxon>
        <taxon>Ostariophysi</taxon>
        <taxon>Cypriniformes</taxon>
        <taxon>Nemacheilidae</taxon>
        <taxon>Triplophysa</taxon>
    </lineage>
</organism>
<dbReference type="Proteomes" id="UP000324632">
    <property type="component" value="Chromosome 5"/>
</dbReference>
<dbReference type="EMBL" id="SOYY01000005">
    <property type="protein sequence ID" value="KAA0721315.1"/>
    <property type="molecule type" value="Genomic_DNA"/>
</dbReference>
<sequence>MLQRMQGNIKHSSSTGGVSRSSIFEVIVEEDQRHHSLNLLYEKLHVRSECDRRSPKGRSRKADQMTQYWRNIYFRRYENVFTGLAILQDKTESERSWDTRGDKIDMESAGDHGDIQQYLPEQQESFSLFAGIPQSTPQTSRRATELPTKFKVTLPLHLTLSAQTVTCTKPFAALAPTWTHLELHRRWKSMLHHISEVHRWEENGMEYKCYHEELTRDQDRMKKWLSVHSPAYKALVEIVMDTQQLEVFHIALLKYCPNRLHFEYAAMQTHTMLAVIDHIENHTTQREQAATAGLPRPNVVFQKQSNQWIATPIYTKTTQTFTSVCMEGVIESRSDHTVKFKALTPYQNPSSSS</sequence>
<dbReference type="PANTHER" id="PTHR31751">
    <property type="entry name" value="SI:CH211-108C17.2-RELATED-RELATED"/>
    <property type="match status" value="1"/>
</dbReference>
<protein>
    <submittedName>
        <fullName evidence="1">Uncharacterized protein</fullName>
    </submittedName>
</protein>
<dbReference type="PANTHER" id="PTHR31751:SF42">
    <property type="entry name" value="PROTEIN CBG10204"/>
    <property type="match status" value="1"/>
</dbReference>
<dbReference type="AlphaFoldDB" id="A0A5A9PHR5"/>
<gene>
    <name evidence="1" type="ORF">E1301_Tti021441</name>
</gene>
<comment type="caution">
    <text evidence="1">The sequence shown here is derived from an EMBL/GenBank/DDBJ whole genome shotgun (WGS) entry which is preliminary data.</text>
</comment>
<proteinExistence type="predicted"/>
<evidence type="ECO:0000313" key="1">
    <source>
        <dbReference type="EMBL" id="KAA0721315.1"/>
    </source>
</evidence>
<reference evidence="1 2" key="1">
    <citation type="journal article" date="2019" name="Mol. Ecol. Resour.">
        <title>Chromosome-level genome assembly of Triplophysa tibetana, a fish adapted to the harsh high-altitude environment of the Tibetan Plateau.</title>
        <authorList>
            <person name="Yang X."/>
            <person name="Liu H."/>
            <person name="Ma Z."/>
            <person name="Zou Y."/>
            <person name="Zou M."/>
            <person name="Mao Y."/>
            <person name="Li X."/>
            <person name="Wang H."/>
            <person name="Chen T."/>
            <person name="Wang W."/>
            <person name="Yang R."/>
        </authorList>
    </citation>
    <scope>NUCLEOTIDE SEQUENCE [LARGE SCALE GENOMIC DNA]</scope>
    <source>
        <strain evidence="1">TTIB1903HZAU</strain>
        <tissue evidence="1">Muscle</tissue>
    </source>
</reference>
<accession>A0A5A9PHR5</accession>
<keyword evidence="2" id="KW-1185">Reference proteome</keyword>
<evidence type="ECO:0000313" key="2">
    <source>
        <dbReference type="Proteomes" id="UP000324632"/>
    </source>
</evidence>